<dbReference type="CDD" id="cd00172">
    <property type="entry name" value="serpin"/>
    <property type="match status" value="1"/>
</dbReference>
<dbReference type="InterPro" id="IPR023796">
    <property type="entry name" value="Serpin_dom"/>
</dbReference>
<dbReference type="InterPro" id="IPR042185">
    <property type="entry name" value="Serpin_sf_2"/>
</dbReference>
<evidence type="ECO:0000313" key="5">
    <source>
        <dbReference type="EMBL" id="KAF8817863.1"/>
    </source>
</evidence>
<feature type="domain" description="Serpin" evidence="4">
    <location>
        <begin position="34"/>
        <end position="442"/>
    </location>
</feature>
<reference evidence="5 6" key="1">
    <citation type="journal article" date="2020" name="bioRxiv">
        <title>Metabolic contributions of an alphaproteobacterial endosymbiont in the apicomplexan Cardiosporidium cionae.</title>
        <authorList>
            <person name="Hunter E.S."/>
            <person name="Paight C.J."/>
            <person name="Lane C.E."/>
        </authorList>
    </citation>
    <scope>NUCLEOTIDE SEQUENCE [LARGE SCALE GENOMIC DNA]</scope>
    <source>
        <strain evidence="5">ESH_2018</strain>
    </source>
</reference>
<evidence type="ECO:0000259" key="4">
    <source>
        <dbReference type="SMART" id="SM00093"/>
    </source>
</evidence>
<dbReference type="Gene3D" id="3.30.497.10">
    <property type="entry name" value="Antithrombin, subunit I, domain 2"/>
    <property type="match status" value="1"/>
</dbReference>
<evidence type="ECO:0000256" key="1">
    <source>
        <dbReference type="ARBA" id="ARBA00009500"/>
    </source>
</evidence>
<dbReference type="Gene3D" id="2.30.39.10">
    <property type="entry name" value="Alpha-1-antitrypsin, domain 1"/>
    <property type="match status" value="1"/>
</dbReference>
<sequence length="448" mass="50674">MLTKLLFIGLAIFLNCKQLLANPLGNNGMLPTTGKFYRQLAELLVDDKFGVEGNLVISPACIAYMDLGYLPAVQNEALDQYHDNYFNMLSNDEIYTALNPYTFGINSIAPDFSRPEMRARSALDLGMKIVFDKSWQNSKGAKDYAAVLKNMLQTEVVFENLARDNEEVLTRMNNWVSEFTRGKITKILPAIHQDAKMVLVTALYFRSQWTKEFSTSPDSSYRFESLQNGHVVTQKAKSMYVFEPADDRFDLFKYDASYGTVMAVRIPFVKEGMSMVIYMPQEATQFGTFLKHWSRHDELLNDILKKSLRTDSSTRYRLTLEMPKFTIEAPAETIDLVPVLQKYGITNMFDTMAASFKMSPVSSSTAVRSYYHKAMVAVDEVGAEAAAACSDIASDSLFRPRVFVQLKLVVNKPFLFQIVGDIRTNEQIEGKMVYFTGQITDAARAQNA</sequence>
<evidence type="ECO:0000256" key="2">
    <source>
        <dbReference type="RuleBase" id="RU000411"/>
    </source>
</evidence>
<dbReference type="PROSITE" id="PS00284">
    <property type="entry name" value="SERPIN"/>
    <property type="match status" value="1"/>
</dbReference>
<organism evidence="5 6">
    <name type="scientific">Cardiosporidium cionae</name>
    <dbReference type="NCBI Taxonomy" id="476202"/>
    <lineage>
        <taxon>Eukaryota</taxon>
        <taxon>Sar</taxon>
        <taxon>Alveolata</taxon>
        <taxon>Apicomplexa</taxon>
        <taxon>Aconoidasida</taxon>
        <taxon>Nephromycida</taxon>
        <taxon>Cardiosporidium</taxon>
    </lineage>
</organism>
<comment type="similarity">
    <text evidence="1 2">Belongs to the serpin family.</text>
</comment>
<dbReference type="Proteomes" id="UP000823046">
    <property type="component" value="Unassembled WGS sequence"/>
</dbReference>
<dbReference type="EMBL" id="JADAQX010001311">
    <property type="protein sequence ID" value="KAF8817863.1"/>
    <property type="molecule type" value="Genomic_DNA"/>
</dbReference>
<protein>
    <submittedName>
        <fullName evidence="5">Serpin (Serine proteinase inhibitor) superfamily protein</fullName>
    </submittedName>
</protein>
<evidence type="ECO:0000256" key="3">
    <source>
        <dbReference type="SAM" id="SignalP"/>
    </source>
</evidence>
<feature type="signal peptide" evidence="3">
    <location>
        <begin position="1"/>
        <end position="21"/>
    </location>
</feature>
<name>A0ABQ7J457_9APIC</name>
<keyword evidence="6" id="KW-1185">Reference proteome</keyword>
<dbReference type="PANTHER" id="PTHR11461:SF211">
    <property type="entry name" value="GH10112P-RELATED"/>
    <property type="match status" value="1"/>
</dbReference>
<dbReference type="PANTHER" id="PTHR11461">
    <property type="entry name" value="SERINE PROTEASE INHIBITOR, SERPIN"/>
    <property type="match status" value="1"/>
</dbReference>
<accession>A0ABQ7J457</accession>
<dbReference type="InterPro" id="IPR042178">
    <property type="entry name" value="Serpin_sf_1"/>
</dbReference>
<keyword evidence="3" id="KW-0732">Signal</keyword>
<feature type="chain" id="PRO_5047087545" evidence="3">
    <location>
        <begin position="22"/>
        <end position="448"/>
    </location>
</feature>
<dbReference type="SMART" id="SM00093">
    <property type="entry name" value="SERPIN"/>
    <property type="match status" value="1"/>
</dbReference>
<dbReference type="InterPro" id="IPR023795">
    <property type="entry name" value="Serpin_CS"/>
</dbReference>
<gene>
    <name evidence="5" type="ORF">IE077_000537</name>
</gene>
<comment type="caution">
    <text evidence="5">The sequence shown here is derived from an EMBL/GenBank/DDBJ whole genome shotgun (WGS) entry which is preliminary data.</text>
</comment>
<proteinExistence type="inferred from homology"/>
<dbReference type="Pfam" id="PF00079">
    <property type="entry name" value="Serpin"/>
    <property type="match status" value="1"/>
</dbReference>
<dbReference type="InterPro" id="IPR036186">
    <property type="entry name" value="Serpin_sf"/>
</dbReference>
<dbReference type="SUPFAM" id="SSF56574">
    <property type="entry name" value="Serpins"/>
    <property type="match status" value="1"/>
</dbReference>
<dbReference type="InterPro" id="IPR000215">
    <property type="entry name" value="Serpin_fam"/>
</dbReference>
<evidence type="ECO:0000313" key="6">
    <source>
        <dbReference type="Proteomes" id="UP000823046"/>
    </source>
</evidence>